<dbReference type="Pfam" id="PF25560">
    <property type="entry name" value="DUF7932"/>
    <property type="match status" value="1"/>
</dbReference>
<dbReference type="EMBL" id="ML977348">
    <property type="protein sequence ID" value="KAF2108339.1"/>
    <property type="molecule type" value="Genomic_DNA"/>
</dbReference>
<keyword evidence="4" id="KW-1185">Reference proteome</keyword>
<organism evidence="3 4">
    <name type="scientific">Lophiotrema nucula</name>
    <dbReference type="NCBI Taxonomy" id="690887"/>
    <lineage>
        <taxon>Eukaryota</taxon>
        <taxon>Fungi</taxon>
        <taxon>Dikarya</taxon>
        <taxon>Ascomycota</taxon>
        <taxon>Pezizomycotina</taxon>
        <taxon>Dothideomycetes</taxon>
        <taxon>Pleosporomycetidae</taxon>
        <taxon>Pleosporales</taxon>
        <taxon>Lophiotremataceae</taxon>
        <taxon>Lophiotrema</taxon>
    </lineage>
</organism>
<dbReference type="InterPro" id="IPR057692">
    <property type="entry name" value="DUF7932"/>
</dbReference>
<protein>
    <recommendedName>
        <fullName evidence="2">DUF7932 domain-containing protein</fullName>
    </recommendedName>
</protein>
<feature type="region of interest" description="Disordered" evidence="1">
    <location>
        <begin position="1199"/>
        <end position="1243"/>
    </location>
</feature>
<feature type="compositionally biased region" description="Low complexity" evidence="1">
    <location>
        <begin position="1288"/>
        <end position="1303"/>
    </location>
</feature>
<evidence type="ECO:0000256" key="1">
    <source>
        <dbReference type="SAM" id="MobiDB-lite"/>
    </source>
</evidence>
<feature type="domain" description="DUF7932" evidence="2">
    <location>
        <begin position="378"/>
        <end position="468"/>
    </location>
</feature>
<evidence type="ECO:0000313" key="4">
    <source>
        <dbReference type="Proteomes" id="UP000799770"/>
    </source>
</evidence>
<feature type="region of interest" description="Disordered" evidence="1">
    <location>
        <begin position="90"/>
        <end position="142"/>
    </location>
</feature>
<name>A0A6A5YM38_9PLEO</name>
<feature type="region of interest" description="Disordered" evidence="1">
    <location>
        <begin position="167"/>
        <end position="189"/>
    </location>
</feature>
<feature type="compositionally biased region" description="Basic and acidic residues" evidence="1">
    <location>
        <begin position="1270"/>
        <end position="1280"/>
    </location>
</feature>
<sequence length="1351" mass="147021">MQRYPSVEISVAGRSGEGATALVPASSLHGYDAPSAEHGQHADSLTVELVPSSQGGLKALYTTGSGARSSKRAAQDQDLFLNLRGGNGANGGIGGNGQDGYAGTRGSNATKTRDATPGGNGGRGGDGGRGSDGGRGGNGGNLELVMSEQNMHLVAIVDWDVASGRGGIAGRHGKPGAGGPGGRGGKSYTWQEHTGYRWSCSSECTSSNSGAVTTTRGSNSSNQVALSGLRGDQGIYFAFPTGAVSDGTNVAQVNNLAGYIPASIAPQFRQALLGSGSSSTDMALYNGGSGGGHASGCRQVKTYTSRHRPGAASGSDGRSGRAPSEPSPRAGRNGRSGTASIFIVNNDGTRSLPYSAKFEFQLVDFEVVDENNDAPHDAMPTPRRTRIPLRLLDSPNLTPRNTLELPLGIEPGETRVVQGEIWADISAPDSRSLETPLRAQATIKLEAMYPDIMRPVPHFNCCKTINIRHPLELVNNSFKFLDSLAPGTSTSVQWQIRNISERELGSSSSSRRTIKSDIQFVSISPAAFGGNFDDHAGAAANRGSKSIRDSRSHQTSTLSEQLHVLQSAQNRPVLDILVKLYLLPFRSHGRDRPRDVKLIQQHSFSIAVCEPWIKTRDAQYLILTSKGTDQGRIATYRDFIQKHLGMTVDTFDVSLYGGLRAESSRSQVLNEYAGKTILAMDDDLFEYSSQGSRSVLDFVNPQEAHDLSSKGTVIVSLQQKKTDRRSRESNNLKNVAQGPALNDIARVRTQSQGFDTIEELIQHLRTGRAPEHAGRYFIPTTGSNLASRGKRYADRLRKEFPLDRFVVTESGHERGLQIVHCHSQGETFSTAEVAQISNGVGSLEELCGLNPAEAYTCVSSLPIKKRLDILHESQRATTDRPCRYSDFAQDAAKQSVLAEVHQQVQAMASQPKWSDAAFRFKPTKHTTSSLFDSANDKIMTVLEHDIMLPPRGMTGDLQLSPLALELLSSIVRSARCQNFEQLMTKWFSPLKRTRSHVRKYLMLEVEKRIAPPPSTNEEEASKELKQRMRSFKRLKSVRQSIIDLNYRKNLDATVKNLTSGAITDTEKYFNSIENEMPKSQYLPSSKFGQVKAAYDDATSRRREDEDHHRRLAHELGVVRRHSTPIPRSSREADSASTRSSRRVSSAPDPPRRDELAASPVPPRTELEPLDQAAPPQVSPPVLPSIGELEEFGVAFPFETPTFHDTSSPQFDFAGASRGTEMPVSPLTPRAELGSHNSWANELPASPRHIRAELGSNNPWRREMTAPPLPRRAELEARHPVLPELGVGSPRRVSSRRSSSTMRSDISRYELDAESQSMAAQMQQLALLGALAVLGSQARPAVREQVIPEEVD</sequence>
<reference evidence="3" key="1">
    <citation type="journal article" date="2020" name="Stud. Mycol.">
        <title>101 Dothideomycetes genomes: a test case for predicting lifestyles and emergence of pathogens.</title>
        <authorList>
            <person name="Haridas S."/>
            <person name="Albert R."/>
            <person name="Binder M."/>
            <person name="Bloem J."/>
            <person name="Labutti K."/>
            <person name="Salamov A."/>
            <person name="Andreopoulos B."/>
            <person name="Baker S."/>
            <person name="Barry K."/>
            <person name="Bills G."/>
            <person name="Bluhm B."/>
            <person name="Cannon C."/>
            <person name="Castanera R."/>
            <person name="Culley D."/>
            <person name="Daum C."/>
            <person name="Ezra D."/>
            <person name="Gonzalez J."/>
            <person name="Henrissat B."/>
            <person name="Kuo A."/>
            <person name="Liang C."/>
            <person name="Lipzen A."/>
            <person name="Lutzoni F."/>
            <person name="Magnuson J."/>
            <person name="Mondo S."/>
            <person name="Nolan M."/>
            <person name="Ohm R."/>
            <person name="Pangilinan J."/>
            <person name="Park H.-J."/>
            <person name="Ramirez L."/>
            <person name="Alfaro M."/>
            <person name="Sun H."/>
            <person name="Tritt A."/>
            <person name="Yoshinaga Y."/>
            <person name="Zwiers L.-H."/>
            <person name="Turgeon B."/>
            <person name="Goodwin S."/>
            <person name="Spatafora J."/>
            <person name="Crous P."/>
            <person name="Grigoriev I."/>
        </authorList>
    </citation>
    <scope>NUCLEOTIDE SEQUENCE</scope>
    <source>
        <strain evidence="3">CBS 627.86</strain>
    </source>
</reference>
<dbReference type="OrthoDB" id="3786349at2759"/>
<feature type="compositionally biased region" description="Gly residues" evidence="1">
    <location>
        <begin position="90"/>
        <end position="100"/>
    </location>
</feature>
<evidence type="ECO:0000259" key="2">
    <source>
        <dbReference type="Pfam" id="PF25560"/>
    </source>
</evidence>
<evidence type="ECO:0000313" key="3">
    <source>
        <dbReference type="EMBL" id="KAF2108339.1"/>
    </source>
</evidence>
<feature type="region of interest" description="Disordered" evidence="1">
    <location>
        <begin position="1092"/>
        <end position="1183"/>
    </location>
</feature>
<feature type="region of interest" description="Disordered" evidence="1">
    <location>
        <begin position="304"/>
        <end position="339"/>
    </location>
</feature>
<feature type="compositionally biased region" description="Low complexity" evidence="1">
    <location>
        <begin position="310"/>
        <end position="324"/>
    </location>
</feature>
<accession>A0A6A5YM38</accession>
<gene>
    <name evidence="3" type="ORF">BDV96DRAFT_652905</name>
</gene>
<feature type="region of interest" description="Disordered" evidence="1">
    <location>
        <begin position="1270"/>
        <end position="1304"/>
    </location>
</feature>
<feature type="compositionally biased region" description="Basic and acidic residues" evidence="1">
    <location>
        <begin position="1093"/>
        <end position="1117"/>
    </location>
</feature>
<proteinExistence type="predicted"/>
<feature type="compositionally biased region" description="Gly residues" evidence="1">
    <location>
        <begin position="167"/>
        <end position="185"/>
    </location>
</feature>
<feature type="compositionally biased region" description="Low complexity" evidence="1">
    <location>
        <begin position="1134"/>
        <end position="1146"/>
    </location>
</feature>
<feature type="compositionally biased region" description="Gly residues" evidence="1">
    <location>
        <begin position="118"/>
        <end position="140"/>
    </location>
</feature>
<dbReference type="Proteomes" id="UP000799770">
    <property type="component" value="Unassembled WGS sequence"/>
</dbReference>